<dbReference type="GO" id="GO:0005737">
    <property type="term" value="C:cytoplasm"/>
    <property type="evidence" value="ECO:0007669"/>
    <property type="project" value="UniProtKB-SubCell"/>
</dbReference>
<dbReference type="Gene3D" id="3.40.50.1000">
    <property type="entry name" value="HAD superfamily/HAD-like"/>
    <property type="match status" value="1"/>
</dbReference>
<evidence type="ECO:0000256" key="4">
    <source>
        <dbReference type="ARBA" id="ARBA00022801"/>
    </source>
</evidence>
<gene>
    <name evidence="11" type="ORF">SAMN05216283_109142</name>
</gene>
<keyword evidence="12" id="KW-1185">Reference proteome</keyword>
<dbReference type="SUPFAM" id="SSF56784">
    <property type="entry name" value="HAD-like"/>
    <property type="match status" value="1"/>
</dbReference>
<keyword evidence="4 7" id="KW-0378">Hydrolase</keyword>
<organism evidence="11 12">
    <name type="scientific">Sunxiuqinia elliptica</name>
    <dbReference type="NCBI Taxonomy" id="655355"/>
    <lineage>
        <taxon>Bacteria</taxon>
        <taxon>Pseudomonadati</taxon>
        <taxon>Bacteroidota</taxon>
        <taxon>Bacteroidia</taxon>
        <taxon>Marinilabiliales</taxon>
        <taxon>Prolixibacteraceae</taxon>
        <taxon>Sunxiuqinia</taxon>
    </lineage>
</organism>
<dbReference type="InterPro" id="IPR006543">
    <property type="entry name" value="Histidinol-phos"/>
</dbReference>
<comment type="cofactor">
    <cofactor evidence="10">
        <name>Mg(2+)</name>
        <dbReference type="ChEBI" id="CHEBI:18420"/>
    </cofactor>
</comment>
<evidence type="ECO:0000256" key="10">
    <source>
        <dbReference type="PIRSR" id="PIRSR004682-4"/>
    </source>
</evidence>
<evidence type="ECO:0000313" key="11">
    <source>
        <dbReference type="EMBL" id="SFF56894.1"/>
    </source>
</evidence>
<dbReference type="PANTHER" id="PTHR42891">
    <property type="entry name" value="D-GLYCERO-BETA-D-MANNO-HEPTOSE-1,7-BISPHOSPHATE 7-PHOSPHATASE"/>
    <property type="match status" value="1"/>
</dbReference>
<comment type="similarity">
    <text evidence="7">Belongs to the gmhB family.</text>
</comment>
<feature type="site" description="Stabilizes the phosphoryl group" evidence="9">
    <location>
        <position position="52"/>
    </location>
</feature>
<comment type="cofactor">
    <cofactor evidence="10">
        <name>Zn(2+)</name>
        <dbReference type="ChEBI" id="CHEBI:29105"/>
    </cofactor>
</comment>
<feature type="site" description="Contributes to substrate recognition" evidence="9">
    <location>
        <position position="103"/>
    </location>
</feature>
<dbReference type="NCBIfam" id="TIGR01662">
    <property type="entry name" value="HAD-SF-IIIA"/>
    <property type="match status" value="1"/>
</dbReference>
<dbReference type="InterPro" id="IPR023214">
    <property type="entry name" value="HAD_sf"/>
</dbReference>
<dbReference type="PIRSF" id="PIRSF004682">
    <property type="entry name" value="GmhB"/>
    <property type="match status" value="1"/>
</dbReference>
<proteinExistence type="inferred from homology"/>
<evidence type="ECO:0000313" key="12">
    <source>
        <dbReference type="Proteomes" id="UP000198964"/>
    </source>
</evidence>
<dbReference type="NCBIfam" id="TIGR01656">
    <property type="entry name" value="Histidinol-ppas"/>
    <property type="match status" value="1"/>
</dbReference>
<evidence type="ECO:0000256" key="1">
    <source>
        <dbReference type="ARBA" id="ARBA00004496"/>
    </source>
</evidence>
<evidence type="ECO:0000256" key="8">
    <source>
        <dbReference type="PIRSR" id="PIRSR004682-1"/>
    </source>
</evidence>
<dbReference type="EMBL" id="FONW01000009">
    <property type="protein sequence ID" value="SFF56894.1"/>
    <property type="molecule type" value="Genomic_DNA"/>
</dbReference>
<feature type="binding site" evidence="10">
    <location>
        <position position="102"/>
    </location>
    <ligand>
        <name>Zn(2+)</name>
        <dbReference type="ChEBI" id="CHEBI:29105"/>
    </ligand>
</feature>
<keyword evidence="5 7" id="KW-0119">Carbohydrate metabolism</keyword>
<evidence type="ECO:0000256" key="2">
    <source>
        <dbReference type="ARBA" id="ARBA00022490"/>
    </source>
</evidence>
<dbReference type="AlphaFoldDB" id="A0A1I2JQN5"/>
<comment type="subcellular location">
    <subcellularLocation>
        <location evidence="1 7">Cytoplasm</location>
    </subcellularLocation>
</comment>
<feature type="binding site" evidence="10">
    <location>
        <position position="8"/>
    </location>
    <ligand>
        <name>Mg(2+)</name>
        <dbReference type="ChEBI" id="CHEBI:18420"/>
    </ligand>
</feature>
<dbReference type="RefSeq" id="WP_093920822.1">
    <property type="nucleotide sequence ID" value="NZ_FONW01000009.1"/>
</dbReference>
<protein>
    <recommendedName>
        <fullName evidence="6 7">D,D-heptose 1,7-bisphosphate phosphatase</fullName>
        <ecNumber evidence="7">3.1.3.-</ecNumber>
    </recommendedName>
</protein>
<dbReference type="STRING" id="655355.SAMN05216283_109142"/>
<name>A0A1I2JQN5_9BACT</name>
<feature type="binding site" evidence="10">
    <location>
        <position position="93"/>
    </location>
    <ligand>
        <name>Zn(2+)</name>
        <dbReference type="ChEBI" id="CHEBI:29105"/>
    </ligand>
</feature>
<feature type="site" description="Stabilizes the phosphoryl group" evidence="9">
    <location>
        <position position="104"/>
    </location>
</feature>
<dbReference type="GO" id="GO:0005975">
    <property type="term" value="P:carbohydrate metabolic process"/>
    <property type="evidence" value="ECO:0007669"/>
    <property type="project" value="InterPro"/>
</dbReference>
<feature type="binding site" evidence="10">
    <location>
        <position position="100"/>
    </location>
    <ligand>
        <name>Zn(2+)</name>
        <dbReference type="ChEBI" id="CHEBI:29105"/>
    </ligand>
</feature>
<feature type="binding site" evidence="10">
    <location>
        <position position="91"/>
    </location>
    <ligand>
        <name>Zn(2+)</name>
        <dbReference type="ChEBI" id="CHEBI:29105"/>
    </ligand>
</feature>
<keyword evidence="10" id="KW-0862">Zinc</keyword>
<keyword evidence="2 7" id="KW-0963">Cytoplasm</keyword>
<dbReference type="InterPro" id="IPR036412">
    <property type="entry name" value="HAD-like_sf"/>
</dbReference>
<evidence type="ECO:0000256" key="3">
    <source>
        <dbReference type="ARBA" id="ARBA00022723"/>
    </source>
</evidence>
<dbReference type="PANTHER" id="PTHR42891:SF1">
    <property type="entry name" value="D-GLYCERO-BETA-D-MANNO-HEPTOSE-1,7-BISPHOSPHATE 7-PHOSPHATASE"/>
    <property type="match status" value="1"/>
</dbReference>
<feature type="active site" description="Proton donor" evidence="8">
    <location>
        <position position="10"/>
    </location>
</feature>
<dbReference type="GO" id="GO:0016791">
    <property type="term" value="F:phosphatase activity"/>
    <property type="evidence" value="ECO:0007669"/>
    <property type="project" value="InterPro"/>
</dbReference>
<accession>A0A1I2JQN5</accession>
<feature type="binding site" evidence="10">
    <location>
        <position position="10"/>
    </location>
    <ligand>
        <name>Mg(2+)</name>
        <dbReference type="ChEBI" id="CHEBI:18420"/>
    </ligand>
</feature>
<dbReference type="GO" id="GO:0046872">
    <property type="term" value="F:metal ion binding"/>
    <property type="evidence" value="ECO:0007669"/>
    <property type="project" value="UniProtKB-KW"/>
</dbReference>
<dbReference type="CDD" id="cd07503">
    <property type="entry name" value="HAD_HisB-N"/>
    <property type="match status" value="1"/>
</dbReference>
<evidence type="ECO:0000256" key="6">
    <source>
        <dbReference type="ARBA" id="ARBA00031828"/>
    </source>
</evidence>
<reference evidence="11 12" key="1">
    <citation type="submission" date="2016-10" db="EMBL/GenBank/DDBJ databases">
        <authorList>
            <person name="de Groot N.N."/>
        </authorList>
    </citation>
    <scope>NUCLEOTIDE SEQUENCE [LARGE SCALE GENOMIC DNA]</scope>
    <source>
        <strain evidence="11 12">CGMCC 1.9156</strain>
    </source>
</reference>
<keyword evidence="3 10" id="KW-0479">Metal-binding</keyword>
<evidence type="ECO:0000256" key="5">
    <source>
        <dbReference type="ARBA" id="ARBA00023277"/>
    </source>
</evidence>
<evidence type="ECO:0000256" key="7">
    <source>
        <dbReference type="PIRNR" id="PIRNR004682"/>
    </source>
</evidence>
<dbReference type="Pfam" id="PF13242">
    <property type="entry name" value="Hydrolase_like"/>
    <property type="match status" value="1"/>
</dbReference>
<evidence type="ECO:0000256" key="9">
    <source>
        <dbReference type="PIRSR" id="PIRSR004682-3"/>
    </source>
</evidence>
<feature type="active site" description="Nucleophile" evidence="8">
    <location>
        <position position="8"/>
    </location>
</feature>
<dbReference type="Proteomes" id="UP000198964">
    <property type="component" value="Unassembled WGS sequence"/>
</dbReference>
<feature type="binding site" evidence="10">
    <location>
        <position position="129"/>
    </location>
    <ligand>
        <name>Mg(2+)</name>
        <dbReference type="ChEBI" id="CHEBI:18420"/>
    </ligand>
</feature>
<sequence>MKKAIFLDRDGVLIDNSKHYYIYRKEAVEFVDGIFENLRLLKAQGYSFFIVTNQGGIAKNQYGHEEVATIHRYIQESFQQEGIHFDDIYYCPHHDSVEPCLCRKPSSLMLEKLIAKHGIDPTQSYLIGDRQSDIQAAQNAGVKGIQITANSNMKSFIQKLLSS</sequence>
<dbReference type="InterPro" id="IPR004446">
    <property type="entry name" value="Heptose_bisP_phosphatase"/>
</dbReference>
<keyword evidence="10" id="KW-0460">Magnesium</keyword>
<dbReference type="InterPro" id="IPR006549">
    <property type="entry name" value="HAD-SF_hydro_IIIA"/>
</dbReference>
<dbReference type="EC" id="3.1.3.-" evidence="7"/>